<dbReference type="Pfam" id="PF14344">
    <property type="entry name" value="DUF4397"/>
    <property type="match status" value="1"/>
</dbReference>
<name>A0A498LA14_9EURY</name>
<feature type="compositionally biased region" description="Acidic residues" evidence="1">
    <location>
        <begin position="41"/>
        <end position="64"/>
    </location>
</feature>
<evidence type="ECO:0000256" key="1">
    <source>
        <dbReference type="SAM" id="MobiDB-lite"/>
    </source>
</evidence>
<dbReference type="AlphaFoldDB" id="A0A498LA14"/>
<sequence>MTMADRTRRRVLAALGGTVAVGLAGCSQGGDSGDTPTETDAMTEGETTEGMDDETTEGDMDSEMDGSASVRVAHLSPDAPNVDVYVDGSAVLEDVAFTDVSGYLELAPGTHTVEITAAGDMSTSVFEQDLELAAADYTIAAAGELAEDGQAFSPLVLEDDRETPGGNMSRVRLVHAAPDAPAVDVTVNATGAAIFDDVAYGETASTTVESNDYTIQVRAANENDDGQIVLDQDLSLNGGTGYTVFAAGYLSPDDEPTDEALQLVVAQDTQ</sequence>
<feature type="domain" description="DUF4397" evidence="2">
    <location>
        <begin position="68"/>
        <end position="186"/>
    </location>
</feature>
<proteinExistence type="predicted"/>
<feature type="region of interest" description="Disordered" evidence="1">
    <location>
        <begin position="24"/>
        <end position="65"/>
    </location>
</feature>
<dbReference type="InterPro" id="IPR025510">
    <property type="entry name" value="DUF4397"/>
</dbReference>
<organism evidence="3 4">
    <name type="scientific">Halorientalis pallida</name>
    <dbReference type="NCBI Taxonomy" id="2479928"/>
    <lineage>
        <taxon>Archaea</taxon>
        <taxon>Methanobacteriati</taxon>
        <taxon>Methanobacteriota</taxon>
        <taxon>Stenosarchaea group</taxon>
        <taxon>Halobacteria</taxon>
        <taxon>Halobacteriales</taxon>
        <taxon>Haloarculaceae</taxon>
        <taxon>Halorientalis</taxon>
    </lineage>
</organism>
<dbReference type="EMBL" id="RDFA01000001">
    <property type="protein sequence ID" value="RXK52033.1"/>
    <property type="molecule type" value="Genomic_DNA"/>
</dbReference>
<evidence type="ECO:0000313" key="3">
    <source>
        <dbReference type="EMBL" id="RXK52033.1"/>
    </source>
</evidence>
<evidence type="ECO:0000259" key="2">
    <source>
        <dbReference type="Pfam" id="PF14344"/>
    </source>
</evidence>
<gene>
    <name evidence="3" type="ORF">EAF64_00965</name>
</gene>
<accession>A0A498LA14</accession>
<keyword evidence="4" id="KW-1185">Reference proteome</keyword>
<protein>
    <submittedName>
        <fullName evidence="3">DUF4397 domain-containing protein</fullName>
    </submittedName>
</protein>
<reference evidence="3 4" key="1">
    <citation type="submission" date="2019-01" db="EMBL/GenBank/DDBJ databases">
        <title>Halorientalis sp. F13-25 a new haloarchaeum isolated from hypersaline water.</title>
        <authorList>
            <person name="Ana D.-V."/>
            <person name="Cristina S.-P."/>
            <person name="Antonio V."/>
        </authorList>
    </citation>
    <scope>NUCLEOTIDE SEQUENCE [LARGE SCALE GENOMIC DNA]</scope>
    <source>
        <strain evidence="3 4">F13-25</strain>
    </source>
</reference>
<dbReference type="PROSITE" id="PS51257">
    <property type="entry name" value="PROKAR_LIPOPROTEIN"/>
    <property type="match status" value="1"/>
</dbReference>
<evidence type="ECO:0000313" key="4">
    <source>
        <dbReference type="Proteomes" id="UP000289691"/>
    </source>
</evidence>
<dbReference type="Proteomes" id="UP000289691">
    <property type="component" value="Unassembled WGS sequence"/>
</dbReference>
<comment type="caution">
    <text evidence="3">The sequence shown here is derived from an EMBL/GenBank/DDBJ whole genome shotgun (WGS) entry which is preliminary data.</text>
</comment>